<dbReference type="Pfam" id="PF00486">
    <property type="entry name" value="Trans_reg_C"/>
    <property type="match status" value="1"/>
</dbReference>
<keyword evidence="4" id="KW-0805">Transcription regulation</keyword>
<keyword evidence="5 9" id="KW-0238">DNA-binding</keyword>
<evidence type="ECO:0000256" key="9">
    <source>
        <dbReference type="PROSITE-ProRule" id="PRU01091"/>
    </source>
</evidence>
<dbReference type="GO" id="GO:0000156">
    <property type="term" value="F:phosphorelay response regulator activity"/>
    <property type="evidence" value="ECO:0007669"/>
    <property type="project" value="TreeGrafter"/>
</dbReference>
<evidence type="ECO:0000259" key="10">
    <source>
        <dbReference type="PROSITE" id="PS50110"/>
    </source>
</evidence>
<feature type="modified residue" description="4-aspartylphosphate" evidence="8">
    <location>
        <position position="53"/>
    </location>
</feature>
<dbReference type="GO" id="GO:0006355">
    <property type="term" value="P:regulation of DNA-templated transcription"/>
    <property type="evidence" value="ECO:0007669"/>
    <property type="project" value="InterPro"/>
</dbReference>
<dbReference type="Gene3D" id="1.10.10.10">
    <property type="entry name" value="Winged helix-like DNA-binding domain superfamily/Winged helix DNA-binding domain"/>
    <property type="match status" value="1"/>
</dbReference>
<feature type="domain" description="OmpR/PhoB-type" evidence="11">
    <location>
        <begin position="131"/>
        <end position="229"/>
    </location>
</feature>
<comment type="caution">
    <text evidence="12">The sequence shown here is derived from an EMBL/GenBank/DDBJ whole genome shotgun (WGS) entry which is preliminary data.</text>
</comment>
<evidence type="ECO:0000313" key="13">
    <source>
        <dbReference type="Proteomes" id="UP000295832"/>
    </source>
</evidence>
<keyword evidence="13" id="KW-1185">Reference proteome</keyword>
<evidence type="ECO:0000256" key="1">
    <source>
        <dbReference type="ARBA" id="ARBA00018672"/>
    </source>
</evidence>
<evidence type="ECO:0000256" key="6">
    <source>
        <dbReference type="ARBA" id="ARBA00023163"/>
    </source>
</evidence>
<dbReference type="FunFam" id="3.40.50.2300:FF:000001">
    <property type="entry name" value="DNA-binding response regulator PhoB"/>
    <property type="match status" value="1"/>
</dbReference>
<evidence type="ECO:0000256" key="5">
    <source>
        <dbReference type="ARBA" id="ARBA00023125"/>
    </source>
</evidence>
<dbReference type="SUPFAM" id="SSF46894">
    <property type="entry name" value="C-terminal effector domain of the bipartite response regulators"/>
    <property type="match status" value="1"/>
</dbReference>
<feature type="DNA-binding region" description="OmpR/PhoB-type" evidence="9">
    <location>
        <begin position="131"/>
        <end position="229"/>
    </location>
</feature>
<dbReference type="PANTHER" id="PTHR48111:SF40">
    <property type="entry name" value="PHOSPHATE REGULON TRANSCRIPTIONAL REGULATORY PROTEIN PHOB"/>
    <property type="match status" value="1"/>
</dbReference>
<name>A0A4V3GYH1_9FIRM</name>
<accession>A0A4V3GYH1</accession>
<dbReference type="PROSITE" id="PS51755">
    <property type="entry name" value="OMPR_PHOB"/>
    <property type="match status" value="1"/>
</dbReference>
<keyword evidence="6" id="KW-0804">Transcription</keyword>
<evidence type="ECO:0000256" key="8">
    <source>
        <dbReference type="PROSITE-ProRule" id="PRU00169"/>
    </source>
</evidence>
<keyword evidence="2 8" id="KW-0597">Phosphoprotein</keyword>
<evidence type="ECO:0000256" key="7">
    <source>
        <dbReference type="ARBA" id="ARBA00024867"/>
    </source>
</evidence>
<protein>
    <recommendedName>
        <fullName evidence="1">Stage 0 sporulation protein A homolog</fullName>
    </recommendedName>
</protein>
<evidence type="ECO:0000259" key="11">
    <source>
        <dbReference type="PROSITE" id="PS51755"/>
    </source>
</evidence>
<dbReference type="GO" id="GO:0000976">
    <property type="term" value="F:transcription cis-regulatory region binding"/>
    <property type="evidence" value="ECO:0007669"/>
    <property type="project" value="TreeGrafter"/>
</dbReference>
<sequence>MTNKILVVDDEVNIVELVKFNLEKEGYEVITAYDGEEAINKAKENNPNLIVLDLMLPKLDGFDVCRQIRKDNQLKRTPIIMLSAKGEEIDKILGLELGADDYVTKPFSPRELIARVKAVLRRIDSKEEKTDKIIELGAIEVDLNKYLVEVNGSEINLTPKEFELLAILMTHPGQVFSRSYLLDELWGYDYHGGTRTVDVHIRRLRKKIGNHSEEEPILTVRGVGYKFKEIK</sequence>
<dbReference type="CDD" id="cd19937">
    <property type="entry name" value="REC_OmpR_BsPhoP-like"/>
    <property type="match status" value="1"/>
</dbReference>
<dbReference type="InterPro" id="IPR001789">
    <property type="entry name" value="Sig_transdc_resp-reg_receiver"/>
</dbReference>
<dbReference type="InterPro" id="IPR001867">
    <property type="entry name" value="OmpR/PhoB-type_DNA-bd"/>
</dbReference>
<dbReference type="FunFam" id="1.10.10.10:FF:000018">
    <property type="entry name" value="DNA-binding response regulator ResD"/>
    <property type="match status" value="1"/>
</dbReference>
<dbReference type="SMART" id="SM00448">
    <property type="entry name" value="REC"/>
    <property type="match status" value="1"/>
</dbReference>
<dbReference type="SUPFAM" id="SSF52172">
    <property type="entry name" value="CheY-like"/>
    <property type="match status" value="1"/>
</dbReference>
<reference evidence="12 13" key="1">
    <citation type="submission" date="2019-03" db="EMBL/GenBank/DDBJ databases">
        <title>Subsurface microbial communities from deep shales in Ohio and West Virginia, USA.</title>
        <authorList>
            <person name="Wrighton K."/>
        </authorList>
    </citation>
    <scope>NUCLEOTIDE SEQUENCE [LARGE SCALE GENOMIC DNA]</scope>
    <source>
        <strain evidence="12 13">MSL 6dP</strain>
    </source>
</reference>
<dbReference type="Gene3D" id="6.10.250.690">
    <property type="match status" value="1"/>
</dbReference>
<dbReference type="InterPro" id="IPR016032">
    <property type="entry name" value="Sig_transdc_resp-reg_C-effctor"/>
</dbReference>
<evidence type="ECO:0000256" key="3">
    <source>
        <dbReference type="ARBA" id="ARBA00023012"/>
    </source>
</evidence>
<dbReference type="PROSITE" id="PS50110">
    <property type="entry name" value="RESPONSE_REGULATORY"/>
    <property type="match status" value="1"/>
</dbReference>
<evidence type="ECO:0000313" key="12">
    <source>
        <dbReference type="EMBL" id="TDX52655.1"/>
    </source>
</evidence>
<dbReference type="Proteomes" id="UP000295832">
    <property type="component" value="Unassembled WGS sequence"/>
</dbReference>
<dbReference type="GO" id="GO:0032993">
    <property type="term" value="C:protein-DNA complex"/>
    <property type="evidence" value="ECO:0007669"/>
    <property type="project" value="TreeGrafter"/>
</dbReference>
<keyword evidence="3" id="KW-0902">Two-component regulatory system</keyword>
<dbReference type="Gene3D" id="3.40.50.2300">
    <property type="match status" value="1"/>
</dbReference>
<dbReference type="SMART" id="SM00862">
    <property type="entry name" value="Trans_reg_C"/>
    <property type="match status" value="1"/>
</dbReference>
<evidence type="ECO:0000256" key="2">
    <source>
        <dbReference type="ARBA" id="ARBA00022553"/>
    </source>
</evidence>
<proteinExistence type="predicted"/>
<dbReference type="GO" id="GO:0005829">
    <property type="term" value="C:cytosol"/>
    <property type="evidence" value="ECO:0007669"/>
    <property type="project" value="TreeGrafter"/>
</dbReference>
<dbReference type="PANTHER" id="PTHR48111">
    <property type="entry name" value="REGULATOR OF RPOS"/>
    <property type="match status" value="1"/>
</dbReference>
<dbReference type="AlphaFoldDB" id="A0A4V3GYH1"/>
<feature type="domain" description="Response regulatory" evidence="10">
    <location>
        <begin position="4"/>
        <end position="120"/>
    </location>
</feature>
<dbReference type="InterPro" id="IPR011006">
    <property type="entry name" value="CheY-like_superfamily"/>
</dbReference>
<dbReference type="RefSeq" id="WP_134115338.1">
    <property type="nucleotide sequence ID" value="NZ_SOEG01000005.1"/>
</dbReference>
<dbReference type="STRING" id="926561.GCA_000379025_00298"/>
<dbReference type="InterPro" id="IPR039420">
    <property type="entry name" value="WalR-like"/>
</dbReference>
<evidence type="ECO:0000256" key="4">
    <source>
        <dbReference type="ARBA" id="ARBA00023015"/>
    </source>
</evidence>
<dbReference type="CDD" id="cd00383">
    <property type="entry name" value="trans_reg_C"/>
    <property type="match status" value="1"/>
</dbReference>
<organism evidence="12 13">
    <name type="scientific">Orenia marismortui</name>
    <dbReference type="NCBI Taxonomy" id="46469"/>
    <lineage>
        <taxon>Bacteria</taxon>
        <taxon>Bacillati</taxon>
        <taxon>Bacillota</taxon>
        <taxon>Clostridia</taxon>
        <taxon>Halanaerobiales</taxon>
        <taxon>Halobacteroidaceae</taxon>
        <taxon>Orenia</taxon>
    </lineage>
</organism>
<gene>
    <name evidence="12" type="ORF">C7959_1059</name>
</gene>
<comment type="function">
    <text evidence="7">May play the central regulatory role in sporulation. It may be an element of the effector pathway responsible for the activation of sporulation genes in response to nutritional stress. Spo0A may act in concert with spo0H (a sigma factor) to control the expression of some genes that are critical to the sporulation process.</text>
</comment>
<dbReference type="EMBL" id="SOEG01000005">
    <property type="protein sequence ID" value="TDX52655.1"/>
    <property type="molecule type" value="Genomic_DNA"/>
</dbReference>
<dbReference type="Pfam" id="PF00072">
    <property type="entry name" value="Response_reg"/>
    <property type="match status" value="1"/>
</dbReference>
<dbReference type="InterPro" id="IPR036388">
    <property type="entry name" value="WH-like_DNA-bd_sf"/>
</dbReference>